<gene>
    <name evidence="8" type="ORF">IAC42_04235</name>
</gene>
<dbReference type="InterPro" id="IPR036565">
    <property type="entry name" value="Mur-like_cat_sf"/>
</dbReference>
<dbReference type="InterPro" id="IPR005762">
    <property type="entry name" value="MurD"/>
</dbReference>
<dbReference type="InterPro" id="IPR036615">
    <property type="entry name" value="Mur_ligase_C_dom_sf"/>
</dbReference>
<name>A0A9D9E8G1_9SPIR</name>
<feature type="domain" description="Mur ligase central" evidence="7">
    <location>
        <begin position="111"/>
        <end position="220"/>
    </location>
</feature>
<evidence type="ECO:0000256" key="1">
    <source>
        <dbReference type="ARBA" id="ARBA00004496"/>
    </source>
</evidence>
<dbReference type="GO" id="GO:0005737">
    <property type="term" value="C:cytoplasm"/>
    <property type="evidence" value="ECO:0007669"/>
    <property type="project" value="UniProtKB-SubCell"/>
</dbReference>
<dbReference type="SUPFAM" id="SSF51984">
    <property type="entry name" value="MurCD N-terminal domain"/>
    <property type="match status" value="1"/>
</dbReference>
<dbReference type="PANTHER" id="PTHR43692">
    <property type="entry name" value="UDP-N-ACETYLMURAMOYLALANINE--D-GLUTAMATE LIGASE"/>
    <property type="match status" value="1"/>
</dbReference>
<sequence>MKVLVLGLGNNGGGRSAALYFARRTGYEVRVSDTAPRSAFSHVPQELEDLGVQCFFDDLDPRANIRWADVVIKNPAVPASLPQLSLARRLATDFSFLFASPLVEKIRLVAVTGTKGKTTTVAAITHALNELRHEAMMCGNMGISAFTVLDELEKRQSEGRKLPQYIVMELSSWQIHDTYIALNGHMPHLRLAIFTSRYADHQNRYRDLKEYYDDKLKLFGPNCTQILAGSANKRFILEHSLSRRGSVHTFPGYGNPFRGGKMELQCAYSALRLLAFSRKSALKALESYKGMPHRIEQVALFEDIMFINDSAATIAEAVSFSMRNISPLSTHLICGGTDKNLKASGMLGALKAASSITLLDGSFTRGRLIPLLDENGLAYSGPFQNMKEAFNEAVAKAEAKRDEFSQVQCVLLSPGAASFELFKNEFDRGTQFKALVKVYIARKTGQQSFPLD</sequence>
<dbReference type="GO" id="GO:0008360">
    <property type="term" value="P:regulation of cell shape"/>
    <property type="evidence" value="ECO:0007669"/>
    <property type="project" value="InterPro"/>
</dbReference>
<dbReference type="SUPFAM" id="SSF53623">
    <property type="entry name" value="MurD-like peptide ligases, catalytic domain"/>
    <property type="match status" value="1"/>
</dbReference>
<dbReference type="GO" id="GO:0005524">
    <property type="term" value="F:ATP binding"/>
    <property type="evidence" value="ECO:0007669"/>
    <property type="project" value="UniProtKB-KW"/>
</dbReference>
<dbReference type="GO" id="GO:0051301">
    <property type="term" value="P:cell division"/>
    <property type="evidence" value="ECO:0007669"/>
    <property type="project" value="InterPro"/>
</dbReference>
<dbReference type="Pfam" id="PF08245">
    <property type="entry name" value="Mur_ligase_M"/>
    <property type="match status" value="1"/>
</dbReference>
<evidence type="ECO:0000259" key="7">
    <source>
        <dbReference type="Pfam" id="PF08245"/>
    </source>
</evidence>
<keyword evidence="5" id="KW-0547">Nucleotide-binding</keyword>
<dbReference type="Proteomes" id="UP000823633">
    <property type="component" value="Unassembled WGS sequence"/>
</dbReference>
<evidence type="ECO:0000313" key="8">
    <source>
        <dbReference type="EMBL" id="MBO8442948.1"/>
    </source>
</evidence>
<dbReference type="GO" id="GO:0008764">
    <property type="term" value="F:UDP-N-acetylmuramoylalanine-D-glutamate ligase activity"/>
    <property type="evidence" value="ECO:0007669"/>
    <property type="project" value="InterPro"/>
</dbReference>
<proteinExistence type="predicted"/>
<protein>
    <submittedName>
        <fullName evidence="8">UDP-N-acetylmuramoylalanine--D-glutamate ligase</fullName>
    </submittedName>
</protein>
<comment type="subcellular location">
    <subcellularLocation>
        <location evidence="1">Cytoplasm</location>
    </subcellularLocation>
</comment>
<reference evidence="8" key="2">
    <citation type="journal article" date="2021" name="PeerJ">
        <title>Extensive microbial diversity within the chicken gut microbiome revealed by metagenomics and culture.</title>
        <authorList>
            <person name="Gilroy R."/>
            <person name="Ravi A."/>
            <person name="Getino M."/>
            <person name="Pursley I."/>
            <person name="Horton D.L."/>
            <person name="Alikhan N.F."/>
            <person name="Baker D."/>
            <person name="Gharbi K."/>
            <person name="Hall N."/>
            <person name="Watson M."/>
            <person name="Adriaenssens E.M."/>
            <person name="Foster-Nyarko E."/>
            <person name="Jarju S."/>
            <person name="Secka A."/>
            <person name="Antonio M."/>
            <person name="Oren A."/>
            <person name="Chaudhuri R.R."/>
            <person name="La Ragione R."/>
            <person name="Hildebrand F."/>
            <person name="Pallen M.J."/>
        </authorList>
    </citation>
    <scope>NUCLEOTIDE SEQUENCE</scope>
    <source>
        <strain evidence="8">11167</strain>
    </source>
</reference>
<dbReference type="Gene3D" id="3.40.50.720">
    <property type="entry name" value="NAD(P)-binding Rossmann-like Domain"/>
    <property type="match status" value="1"/>
</dbReference>
<dbReference type="PANTHER" id="PTHR43692:SF1">
    <property type="entry name" value="UDP-N-ACETYLMURAMOYLALANINE--D-GLUTAMATE LIGASE"/>
    <property type="match status" value="1"/>
</dbReference>
<keyword evidence="4 8" id="KW-0436">Ligase</keyword>
<evidence type="ECO:0000313" key="9">
    <source>
        <dbReference type="Proteomes" id="UP000823633"/>
    </source>
</evidence>
<comment type="pathway">
    <text evidence="2">Cell wall biogenesis; peptidoglycan biosynthesis.</text>
</comment>
<dbReference type="Gene3D" id="3.90.190.20">
    <property type="entry name" value="Mur ligase, C-terminal domain"/>
    <property type="match status" value="1"/>
</dbReference>
<reference evidence="8" key="1">
    <citation type="submission" date="2020-10" db="EMBL/GenBank/DDBJ databases">
        <authorList>
            <person name="Gilroy R."/>
        </authorList>
    </citation>
    <scope>NUCLEOTIDE SEQUENCE</scope>
    <source>
        <strain evidence="8">11167</strain>
    </source>
</reference>
<dbReference type="EMBL" id="JADIMU010000026">
    <property type="protein sequence ID" value="MBO8442948.1"/>
    <property type="molecule type" value="Genomic_DNA"/>
</dbReference>
<keyword evidence="6" id="KW-0067">ATP-binding</keyword>
<dbReference type="SUPFAM" id="SSF53244">
    <property type="entry name" value="MurD-like peptide ligases, peptide-binding domain"/>
    <property type="match status" value="1"/>
</dbReference>
<accession>A0A9D9E8G1</accession>
<evidence type="ECO:0000256" key="6">
    <source>
        <dbReference type="ARBA" id="ARBA00022840"/>
    </source>
</evidence>
<dbReference type="Gene3D" id="3.40.1190.10">
    <property type="entry name" value="Mur-like, catalytic domain"/>
    <property type="match status" value="1"/>
</dbReference>
<comment type="caution">
    <text evidence="8">The sequence shown here is derived from an EMBL/GenBank/DDBJ whole genome shotgun (WGS) entry which is preliminary data.</text>
</comment>
<dbReference type="InterPro" id="IPR013221">
    <property type="entry name" value="Mur_ligase_cen"/>
</dbReference>
<organism evidence="8 9">
    <name type="scientific">Candidatus Aphodenecus pullistercoris</name>
    <dbReference type="NCBI Taxonomy" id="2840669"/>
    <lineage>
        <taxon>Bacteria</taxon>
        <taxon>Pseudomonadati</taxon>
        <taxon>Spirochaetota</taxon>
        <taxon>Spirochaetia</taxon>
        <taxon>Spirochaetales</taxon>
        <taxon>Candidatus Aphodenecus</taxon>
    </lineage>
</organism>
<evidence type="ECO:0000256" key="5">
    <source>
        <dbReference type="ARBA" id="ARBA00022741"/>
    </source>
</evidence>
<evidence type="ECO:0000256" key="4">
    <source>
        <dbReference type="ARBA" id="ARBA00022598"/>
    </source>
</evidence>
<keyword evidence="3" id="KW-0963">Cytoplasm</keyword>
<evidence type="ECO:0000256" key="3">
    <source>
        <dbReference type="ARBA" id="ARBA00022490"/>
    </source>
</evidence>
<evidence type="ECO:0000256" key="2">
    <source>
        <dbReference type="ARBA" id="ARBA00004752"/>
    </source>
</evidence>
<dbReference type="AlphaFoldDB" id="A0A9D9E8G1"/>